<evidence type="ECO:0000313" key="4">
    <source>
        <dbReference type="Proteomes" id="UP001596160"/>
    </source>
</evidence>
<organism evidence="3 4">
    <name type="scientific">Streptomyces amakusaensis</name>
    <dbReference type="NCBI Taxonomy" id="67271"/>
    <lineage>
        <taxon>Bacteria</taxon>
        <taxon>Bacillati</taxon>
        <taxon>Actinomycetota</taxon>
        <taxon>Actinomycetes</taxon>
        <taxon>Kitasatosporales</taxon>
        <taxon>Streptomycetaceae</taxon>
        <taxon>Streptomyces</taxon>
    </lineage>
</organism>
<evidence type="ECO:0000313" key="3">
    <source>
        <dbReference type="EMBL" id="MFC5150679.1"/>
    </source>
</evidence>
<feature type="compositionally biased region" description="Acidic residues" evidence="1">
    <location>
        <begin position="38"/>
        <end position="52"/>
    </location>
</feature>
<evidence type="ECO:0000256" key="2">
    <source>
        <dbReference type="SAM" id="Phobius"/>
    </source>
</evidence>
<dbReference type="RefSeq" id="WP_344476991.1">
    <property type="nucleotide sequence ID" value="NZ_BAAASB010000007.1"/>
</dbReference>
<comment type="caution">
    <text evidence="3">The sequence shown here is derived from an EMBL/GenBank/DDBJ whole genome shotgun (WGS) entry which is preliminary data.</text>
</comment>
<keyword evidence="2" id="KW-0812">Transmembrane</keyword>
<evidence type="ECO:0000256" key="1">
    <source>
        <dbReference type="SAM" id="MobiDB-lite"/>
    </source>
</evidence>
<reference evidence="4" key="1">
    <citation type="journal article" date="2019" name="Int. J. Syst. Evol. Microbiol.">
        <title>The Global Catalogue of Microorganisms (GCM) 10K type strain sequencing project: providing services to taxonomists for standard genome sequencing and annotation.</title>
        <authorList>
            <consortium name="The Broad Institute Genomics Platform"/>
            <consortium name="The Broad Institute Genome Sequencing Center for Infectious Disease"/>
            <person name="Wu L."/>
            <person name="Ma J."/>
        </authorList>
    </citation>
    <scope>NUCLEOTIDE SEQUENCE [LARGE SCALE GENOMIC DNA]</scope>
    <source>
        <strain evidence="4">PCU 266</strain>
    </source>
</reference>
<feature type="region of interest" description="Disordered" evidence="1">
    <location>
        <begin position="1"/>
        <end position="58"/>
    </location>
</feature>
<proteinExistence type="predicted"/>
<name>A0ABW0AAT9_9ACTN</name>
<protein>
    <submittedName>
        <fullName evidence="3">Uncharacterized protein</fullName>
    </submittedName>
</protein>
<keyword evidence="4" id="KW-1185">Reference proteome</keyword>
<feature type="compositionally biased region" description="Basic and acidic residues" evidence="1">
    <location>
        <begin position="25"/>
        <end position="37"/>
    </location>
</feature>
<dbReference type="Proteomes" id="UP001596160">
    <property type="component" value="Unassembled WGS sequence"/>
</dbReference>
<dbReference type="EMBL" id="JBHSKP010000001">
    <property type="protein sequence ID" value="MFC5150679.1"/>
    <property type="molecule type" value="Genomic_DNA"/>
</dbReference>
<sequence length="261" mass="28810">MISEPELTGEDGEPLKWSGPSVPGRHGDDPYDDRYDDRDMEWDESPGEEPEPSADRRPRPRKWLWALGGAVTASALWAAGLYAYGEREPDVGKYRASEDLCKDAELTAVNVAFGRTQTGNPRSHEDPAMDHAICWLEFETPQTGSSVETVSGDVSLSYTLHRRTDPGPQFDAALALEYVFMDEDVEKIPVEGLGERAFFVEPEGVSLPELQVLDGQAVLSMHINLPANENGEPVDPDPKQIATVKEVLVDDMRALMAKLQS</sequence>
<keyword evidence="2" id="KW-1133">Transmembrane helix</keyword>
<accession>A0ABW0AAT9</accession>
<keyword evidence="2" id="KW-0472">Membrane</keyword>
<feature type="transmembrane region" description="Helical" evidence="2">
    <location>
        <begin position="63"/>
        <end position="85"/>
    </location>
</feature>
<gene>
    <name evidence="3" type="ORF">ACFPRH_02885</name>
</gene>